<dbReference type="EMBL" id="CP002631">
    <property type="protein sequence ID" value="AEB13637.1"/>
    <property type="molecule type" value="Genomic_DNA"/>
</dbReference>
<proteinExistence type="predicted"/>
<sequence length="67" mass="7643">MENKDENQNFSYVGDSWNQSLNRLGESFTRSFNSNNNQLPKIDPSKYNVTPTGQVINNSTNNTQSEK</sequence>
<feature type="compositionally biased region" description="Polar residues" evidence="1">
    <location>
        <begin position="47"/>
        <end position="67"/>
    </location>
</feature>
<dbReference type="STRING" id="869209.Tresu_0697"/>
<evidence type="ECO:0000313" key="2">
    <source>
        <dbReference type="EMBL" id="AEB13637.1"/>
    </source>
</evidence>
<dbReference type="AlphaFoldDB" id="F2NVC7"/>
<organism evidence="2 3">
    <name type="scientific">Treponema succinifaciens (strain ATCC 33096 / DSM 2489 / 6091)</name>
    <dbReference type="NCBI Taxonomy" id="869209"/>
    <lineage>
        <taxon>Bacteria</taxon>
        <taxon>Pseudomonadati</taxon>
        <taxon>Spirochaetota</taxon>
        <taxon>Spirochaetia</taxon>
        <taxon>Spirochaetales</taxon>
        <taxon>Treponemataceae</taxon>
        <taxon>Treponema</taxon>
    </lineage>
</organism>
<reference evidence="3" key="2">
    <citation type="submission" date="2011-04" db="EMBL/GenBank/DDBJ databases">
        <title>The complete genome of chromosome of Treponema succinifaciens DSM 2489.</title>
        <authorList>
            <person name="Lucas S."/>
            <person name="Copeland A."/>
            <person name="Lapidus A."/>
            <person name="Bruce D."/>
            <person name="Goodwin L."/>
            <person name="Pitluck S."/>
            <person name="Peters L."/>
            <person name="Kyrpides N."/>
            <person name="Mavromatis K."/>
            <person name="Ivanova N."/>
            <person name="Ovchinnikova G."/>
            <person name="Teshima H."/>
            <person name="Detter J.C."/>
            <person name="Tapia R."/>
            <person name="Han C."/>
            <person name="Land M."/>
            <person name="Hauser L."/>
            <person name="Markowitz V."/>
            <person name="Cheng J.-F."/>
            <person name="Hugenholtz P."/>
            <person name="Woyke T."/>
            <person name="Wu D."/>
            <person name="Gronow S."/>
            <person name="Wellnitz S."/>
            <person name="Brambilla E."/>
            <person name="Klenk H.-P."/>
            <person name="Eisen J.A."/>
        </authorList>
    </citation>
    <scope>NUCLEOTIDE SEQUENCE [LARGE SCALE GENOMIC DNA]</scope>
    <source>
        <strain evidence="3">ATCC 33096 / DSM 2489 / 6091</strain>
    </source>
</reference>
<evidence type="ECO:0000256" key="1">
    <source>
        <dbReference type="SAM" id="MobiDB-lite"/>
    </source>
</evidence>
<accession>F2NVC7</accession>
<feature type="region of interest" description="Disordered" evidence="1">
    <location>
        <begin position="32"/>
        <end position="67"/>
    </location>
</feature>
<dbReference type="RefSeq" id="WP_013700940.1">
    <property type="nucleotide sequence ID" value="NC_015385.1"/>
</dbReference>
<reference evidence="2 3" key="1">
    <citation type="journal article" date="2011" name="Stand. Genomic Sci.">
        <title>Complete genome sequence of Treponema succinifaciens type strain (6091).</title>
        <authorList>
            <person name="Han C."/>
            <person name="Gronow S."/>
            <person name="Teshima H."/>
            <person name="Lapidus A."/>
            <person name="Nolan M."/>
            <person name="Lucas S."/>
            <person name="Hammon N."/>
            <person name="Deshpande S."/>
            <person name="Cheng J.F."/>
            <person name="Zeytun A."/>
            <person name="Tapia R."/>
            <person name="Goodwin L."/>
            <person name="Pitluck S."/>
            <person name="Liolios K."/>
            <person name="Pagani I."/>
            <person name="Ivanova N."/>
            <person name="Mavromatis K."/>
            <person name="Mikhailova N."/>
            <person name="Huntemann M."/>
            <person name="Pati A."/>
            <person name="Chen A."/>
            <person name="Palaniappan K."/>
            <person name="Land M."/>
            <person name="Hauser L."/>
            <person name="Brambilla E.M."/>
            <person name="Rohde M."/>
            <person name="Goker M."/>
            <person name="Woyke T."/>
            <person name="Bristow J."/>
            <person name="Eisen J.A."/>
            <person name="Markowitz V."/>
            <person name="Hugenholtz P."/>
            <person name="Kyrpides N.C."/>
            <person name="Klenk H.P."/>
            <person name="Detter J.C."/>
        </authorList>
    </citation>
    <scope>NUCLEOTIDE SEQUENCE [LARGE SCALE GENOMIC DNA]</scope>
    <source>
        <strain evidence="3">ATCC 33096 / DSM 2489 / 6091</strain>
    </source>
</reference>
<keyword evidence="3" id="KW-1185">Reference proteome</keyword>
<evidence type="ECO:0000313" key="3">
    <source>
        <dbReference type="Proteomes" id="UP000006852"/>
    </source>
</evidence>
<dbReference type="KEGG" id="tsu:Tresu_0697"/>
<dbReference type="HOGENOM" id="CLU_2811207_0_0_12"/>
<protein>
    <submittedName>
        <fullName evidence="2">Uncharacterized protein</fullName>
    </submittedName>
</protein>
<gene>
    <name evidence="2" type="ordered locus">Tresu_0697</name>
</gene>
<name>F2NVC7_TRES6</name>
<dbReference type="GeneID" id="302997890"/>
<dbReference type="Proteomes" id="UP000006852">
    <property type="component" value="Chromosome"/>
</dbReference>